<sequence>MTSISNQTVTHALYQKQSDLNSQSNEIHSSNTEQQQQQDPENIITSSMKTLIVLTIKLLFMVAIPCLCQATTGADLHPVVLVPGSGGNQIEARLTSEYKPSSLVCALSALRPKGSWFRLWFQPSVIVAPLTQCFAERMMLYYDDELDDYHNAPGVETRVPFFGSTEGLMYLDPHLKHITEYMATLVNSMERIGYESGNNLFGAPYDFRYGLAAEGHPCHVGNQYLQDLKQLIESAFNSNGEKPVIILSHSLGGLFVLQLLNRSPLSWRQKYIKHFIAVSAPWGGAVLQMLTFASGYTLGIPIVNPLIVRGEQRSSESNLWLMPSPKFFAEKPLVITEKKNYSACDIQEFLEDIGFGEGVHPYKTRIAPLLYSLEAPGVPVTCIVGSGVVTPETLLYGKEGFDVQPEIVYGDGDGTVNMASLLALESEWSSQEGQQVLNVIKVSGVSHMSLLKNEAAVKEIIAQVESINSIHLTSVS</sequence>
<dbReference type="SUPFAM" id="SSF53474">
    <property type="entry name" value="alpha/beta-Hydrolases"/>
    <property type="match status" value="1"/>
</dbReference>
<reference evidence="2" key="2">
    <citation type="journal article" date="2022" name="Hortic Res">
        <title>The genome of Dioscorea zingiberensis sheds light on the biosynthesis, origin and evolution of the medicinally important diosgenin saponins.</title>
        <authorList>
            <person name="Li Y."/>
            <person name="Tan C."/>
            <person name="Li Z."/>
            <person name="Guo J."/>
            <person name="Li S."/>
            <person name="Chen X."/>
            <person name="Wang C."/>
            <person name="Dai X."/>
            <person name="Yang H."/>
            <person name="Song W."/>
            <person name="Hou L."/>
            <person name="Xu J."/>
            <person name="Tong Z."/>
            <person name="Xu A."/>
            <person name="Yuan X."/>
            <person name="Wang W."/>
            <person name="Yang Q."/>
            <person name="Chen L."/>
            <person name="Sun Z."/>
            <person name="Wang K."/>
            <person name="Pan B."/>
            <person name="Chen J."/>
            <person name="Bao Y."/>
            <person name="Liu F."/>
            <person name="Qi X."/>
            <person name="Gang D.R."/>
            <person name="Wen J."/>
            <person name="Li J."/>
        </authorList>
    </citation>
    <scope>NUCLEOTIDE SEQUENCE</scope>
    <source>
        <strain evidence="2">Dzin_1.0</strain>
    </source>
</reference>
<dbReference type="Gene3D" id="3.40.50.1820">
    <property type="entry name" value="alpha/beta hydrolase"/>
    <property type="match status" value="1"/>
</dbReference>
<reference evidence="2" key="1">
    <citation type="submission" date="2021-03" db="EMBL/GenBank/DDBJ databases">
        <authorList>
            <person name="Li Z."/>
            <person name="Yang C."/>
        </authorList>
    </citation>
    <scope>NUCLEOTIDE SEQUENCE</scope>
    <source>
        <strain evidence="2">Dzin_1.0</strain>
        <tissue evidence="2">Leaf</tissue>
    </source>
</reference>
<dbReference type="GO" id="GO:0006629">
    <property type="term" value="P:lipid metabolic process"/>
    <property type="evidence" value="ECO:0007669"/>
    <property type="project" value="InterPro"/>
</dbReference>
<dbReference type="InterPro" id="IPR003386">
    <property type="entry name" value="LACT/PDAT_acylTrfase"/>
</dbReference>
<dbReference type="Proteomes" id="UP001085076">
    <property type="component" value="Miscellaneous, Linkage group lg02"/>
</dbReference>
<accession>A0A9D5CYD8</accession>
<keyword evidence="3" id="KW-1185">Reference proteome</keyword>
<dbReference type="Pfam" id="PF02450">
    <property type="entry name" value="LCAT"/>
    <property type="match status" value="2"/>
</dbReference>
<evidence type="ECO:0000313" key="2">
    <source>
        <dbReference type="EMBL" id="KAJ0981821.1"/>
    </source>
</evidence>
<dbReference type="AlphaFoldDB" id="A0A9D5CYD8"/>
<evidence type="ECO:0000256" key="1">
    <source>
        <dbReference type="SAM" id="MobiDB-lite"/>
    </source>
</evidence>
<dbReference type="GO" id="GO:0008374">
    <property type="term" value="F:O-acyltransferase activity"/>
    <property type="evidence" value="ECO:0007669"/>
    <property type="project" value="InterPro"/>
</dbReference>
<proteinExistence type="predicted"/>
<name>A0A9D5CYD8_9LILI</name>
<gene>
    <name evidence="2" type="ORF">J5N97_010076</name>
</gene>
<feature type="region of interest" description="Disordered" evidence="1">
    <location>
        <begin position="22"/>
        <end position="41"/>
    </location>
</feature>
<evidence type="ECO:0000313" key="3">
    <source>
        <dbReference type="Proteomes" id="UP001085076"/>
    </source>
</evidence>
<dbReference type="EMBL" id="JAGGNH010000002">
    <property type="protein sequence ID" value="KAJ0981821.1"/>
    <property type="molecule type" value="Genomic_DNA"/>
</dbReference>
<dbReference type="OrthoDB" id="190846at2759"/>
<organism evidence="2 3">
    <name type="scientific">Dioscorea zingiberensis</name>
    <dbReference type="NCBI Taxonomy" id="325984"/>
    <lineage>
        <taxon>Eukaryota</taxon>
        <taxon>Viridiplantae</taxon>
        <taxon>Streptophyta</taxon>
        <taxon>Embryophyta</taxon>
        <taxon>Tracheophyta</taxon>
        <taxon>Spermatophyta</taxon>
        <taxon>Magnoliopsida</taxon>
        <taxon>Liliopsida</taxon>
        <taxon>Dioscoreales</taxon>
        <taxon>Dioscoreaceae</taxon>
        <taxon>Dioscorea</taxon>
    </lineage>
</organism>
<comment type="caution">
    <text evidence="2">The sequence shown here is derived from an EMBL/GenBank/DDBJ whole genome shotgun (WGS) entry which is preliminary data.</text>
</comment>
<protein>
    <submittedName>
        <fullName evidence="2">Uncharacterized protein</fullName>
    </submittedName>
</protein>
<dbReference type="InterPro" id="IPR029058">
    <property type="entry name" value="AB_hydrolase_fold"/>
</dbReference>
<dbReference type="PANTHER" id="PTHR11440">
    <property type="entry name" value="LECITHIN-CHOLESTEROL ACYLTRANSFERASE-RELATED"/>
    <property type="match status" value="1"/>
</dbReference>